<proteinExistence type="predicted"/>
<sequence length="119" mass="13280">MQPYCIRRLVPVRCFMHLATVVVLQIKNVPVTRWLFTADSNARGIGKRDPPPRPIPVEVGPANERLLNGLLAGTPEYFSQEAVLHKFTVAAIATPLKYYIAYDEQSSDTDQCRGVIVVV</sequence>
<comment type="caution">
    <text evidence="1">The sequence shown here is derived from an EMBL/GenBank/DDBJ whole genome shotgun (WGS) entry which is preliminary data.</text>
</comment>
<gene>
    <name evidence="1" type="ORF">EVAR_1026_1</name>
</gene>
<keyword evidence="2" id="KW-1185">Reference proteome</keyword>
<evidence type="ECO:0000313" key="2">
    <source>
        <dbReference type="Proteomes" id="UP000299102"/>
    </source>
</evidence>
<reference evidence="1 2" key="1">
    <citation type="journal article" date="2019" name="Commun. Biol.">
        <title>The bagworm genome reveals a unique fibroin gene that provides high tensile strength.</title>
        <authorList>
            <person name="Kono N."/>
            <person name="Nakamura H."/>
            <person name="Ohtoshi R."/>
            <person name="Tomita M."/>
            <person name="Numata K."/>
            <person name="Arakawa K."/>
        </authorList>
    </citation>
    <scope>NUCLEOTIDE SEQUENCE [LARGE SCALE GENOMIC DNA]</scope>
</reference>
<organism evidence="1 2">
    <name type="scientific">Eumeta variegata</name>
    <name type="common">Bagworm moth</name>
    <name type="synonym">Eumeta japonica</name>
    <dbReference type="NCBI Taxonomy" id="151549"/>
    <lineage>
        <taxon>Eukaryota</taxon>
        <taxon>Metazoa</taxon>
        <taxon>Ecdysozoa</taxon>
        <taxon>Arthropoda</taxon>
        <taxon>Hexapoda</taxon>
        <taxon>Insecta</taxon>
        <taxon>Pterygota</taxon>
        <taxon>Neoptera</taxon>
        <taxon>Endopterygota</taxon>
        <taxon>Lepidoptera</taxon>
        <taxon>Glossata</taxon>
        <taxon>Ditrysia</taxon>
        <taxon>Tineoidea</taxon>
        <taxon>Psychidae</taxon>
        <taxon>Oiketicinae</taxon>
        <taxon>Eumeta</taxon>
    </lineage>
</organism>
<accession>A0A4C1SEG5</accession>
<name>A0A4C1SEG5_EUMVA</name>
<dbReference type="Proteomes" id="UP000299102">
    <property type="component" value="Unassembled WGS sequence"/>
</dbReference>
<protein>
    <submittedName>
        <fullName evidence="1">Uncharacterized protein</fullName>
    </submittedName>
</protein>
<dbReference type="EMBL" id="BGZK01000005">
    <property type="protein sequence ID" value="GBP00502.1"/>
    <property type="molecule type" value="Genomic_DNA"/>
</dbReference>
<evidence type="ECO:0000313" key="1">
    <source>
        <dbReference type="EMBL" id="GBP00502.1"/>
    </source>
</evidence>
<dbReference type="AlphaFoldDB" id="A0A4C1SEG5"/>